<dbReference type="NCBIfam" id="TIGR02273">
    <property type="entry name" value="16S_RimM"/>
    <property type="match status" value="1"/>
</dbReference>
<evidence type="ECO:0000256" key="4">
    <source>
        <dbReference type="ARBA" id="ARBA00023186"/>
    </source>
</evidence>
<dbReference type="InterPro" id="IPR011033">
    <property type="entry name" value="PRC_barrel-like_sf"/>
</dbReference>
<evidence type="ECO:0000256" key="3">
    <source>
        <dbReference type="ARBA" id="ARBA00022552"/>
    </source>
</evidence>
<dbReference type="InterPro" id="IPR036976">
    <property type="entry name" value="RimM_N_sf"/>
</dbReference>
<comment type="caution">
    <text evidence="7">The sequence shown here is derived from an EMBL/GenBank/DDBJ whole genome shotgun (WGS) entry which is preliminary data.</text>
</comment>
<dbReference type="HAMAP" id="MF_00014">
    <property type="entry name" value="Ribosome_mat_RimM"/>
    <property type="match status" value="1"/>
</dbReference>
<protein>
    <submittedName>
        <fullName evidence="7">Putative 16S rRNA processing protein</fullName>
    </submittedName>
</protein>
<dbReference type="GO" id="GO:0006364">
    <property type="term" value="P:rRNA processing"/>
    <property type="evidence" value="ECO:0007669"/>
    <property type="project" value="UniProtKB-KW"/>
</dbReference>
<evidence type="ECO:0000259" key="5">
    <source>
        <dbReference type="Pfam" id="PF01782"/>
    </source>
</evidence>
<dbReference type="InterPro" id="IPR056792">
    <property type="entry name" value="PRC_RimM"/>
</dbReference>
<evidence type="ECO:0000313" key="7">
    <source>
        <dbReference type="EMBL" id="CBH74738.1"/>
    </source>
</evidence>
<dbReference type="PANTHER" id="PTHR33692">
    <property type="entry name" value="RIBOSOME MATURATION FACTOR RIMM"/>
    <property type="match status" value="1"/>
</dbReference>
<dbReference type="EMBL" id="CABL01000002">
    <property type="protein sequence ID" value="CBH74738.1"/>
    <property type="molecule type" value="Genomic_DNA"/>
</dbReference>
<dbReference type="Gene3D" id="2.40.30.60">
    <property type="entry name" value="RimM"/>
    <property type="match status" value="1"/>
</dbReference>
<organism evidence="7">
    <name type="scientific">mine drainage metagenome</name>
    <dbReference type="NCBI Taxonomy" id="410659"/>
    <lineage>
        <taxon>unclassified sequences</taxon>
        <taxon>metagenomes</taxon>
        <taxon>ecological metagenomes</taxon>
    </lineage>
</organism>
<keyword evidence="2" id="KW-0690">Ribosome biogenesis</keyword>
<dbReference type="InterPro" id="IPR009000">
    <property type="entry name" value="Transl_B-barrel_sf"/>
</dbReference>
<dbReference type="GO" id="GO:0005840">
    <property type="term" value="C:ribosome"/>
    <property type="evidence" value="ECO:0007669"/>
    <property type="project" value="InterPro"/>
</dbReference>
<evidence type="ECO:0000256" key="1">
    <source>
        <dbReference type="ARBA" id="ARBA00022490"/>
    </source>
</evidence>
<keyword evidence="4" id="KW-0143">Chaperone</keyword>
<evidence type="ECO:0000256" key="2">
    <source>
        <dbReference type="ARBA" id="ARBA00022517"/>
    </source>
</evidence>
<dbReference type="InterPro" id="IPR011961">
    <property type="entry name" value="RimM"/>
</dbReference>
<keyword evidence="3" id="KW-0698">rRNA processing</keyword>
<dbReference type="SUPFAM" id="SSF50447">
    <property type="entry name" value="Translation proteins"/>
    <property type="match status" value="1"/>
</dbReference>
<dbReference type="InterPro" id="IPR002676">
    <property type="entry name" value="RimM_N"/>
</dbReference>
<feature type="domain" description="Ribosome maturation factor RimM PRC barrel" evidence="6">
    <location>
        <begin position="102"/>
        <end position="164"/>
    </location>
</feature>
<dbReference type="PANTHER" id="PTHR33692:SF1">
    <property type="entry name" value="RIBOSOME MATURATION FACTOR RIMM"/>
    <property type="match status" value="1"/>
</dbReference>
<dbReference type="SUPFAM" id="SSF50346">
    <property type="entry name" value="PRC-barrel domain"/>
    <property type="match status" value="1"/>
</dbReference>
<evidence type="ECO:0000259" key="6">
    <source>
        <dbReference type="Pfam" id="PF24986"/>
    </source>
</evidence>
<reference evidence="7" key="1">
    <citation type="submission" date="2009-10" db="EMBL/GenBank/DDBJ databases">
        <title>Diversity of trophic interactions inside an arsenic-rich microbial ecosystem.</title>
        <authorList>
            <person name="Bertin P.N."/>
            <person name="Heinrich-Salmeron A."/>
            <person name="Pelletier E."/>
            <person name="Goulhen-Chollet F."/>
            <person name="Arsene-Ploetze F."/>
            <person name="Gallien S."/>
            <person name="Calteau A."/>
            <person name="Vallenet D."/>
            <person name="Casiot C."/>
            <person name="Chane-Woon-Ming B."/>
            <person name="Giloteaux L."/>
            <person name="Barakat M."/>
            <person name="Bonnefoy V."/>
            <person name="Bruneel O."/>
            <person name="Chandler M."/>
            <person name="Cleiss J."/>
            <person name="Duran R."/>
            <person name="Elbaz-Poulichet F."/>
            <person name="Fonknechten N."/>
            <person name="Lauga B."/>
            <person name="Mornico D."/>
            <person name="Ortet P."/>
            <person name="Schaeffer C."/>
            <person name="Siguier P."/>
            <person name="Alexander Thil Smith A."/>
            <person name="Van Dorsselaer A."/>
            <person name="Weissenbach J."/>
            <person name="Medigue C."/>
            <person name="Le Paslier D."/>
        </authorList>
    </citation>
    <scope>NUCLEOTIDE SEQUENCE</scope>
</reference>
<gene>
    <name evidence="7" type="ORF">CARN1_1841</name>
</gene>
<dbReference type="AlphaFoldDB" id="E6PE53"/>
<name>E6PE53_9ZZZZ</name>
<accession>E6PE53</accession>
<dbReference type="GO" id="GO:0043022">
    <property type="term" value="F:ribosome binding"/>
    <property type="evidence" value="ECO:0007669"/>
    <property type="project" value="InterPro"/>
</dbReference>
<dbReference type="Pfam" id="PF01782">
    <property type="entry name" value="RimM"/>
    <property type="match status" value="1"/>
</dbReference>
<feature type="domain" description="RimM N-terminal" evidence="5">
    <location>
        <begin position="11"/>
        <end position="90"/>
    </location>
</feature>
<proteinExistence type="inferred from homology"/>
<dbReference type="Gene3D" id="2.30.30.240">
    <property type="entry name" value="PRC-barrel domain"/>
    <property type="match status" value="1"/>
</dbReference>
<keyword evidence="1" id="KW-0963">Cytoplasm</keyword>
<sequence>MNRKPERILLANLAGAFGVHGEIKCDPSNAGRTLFLAGAHFHLESANDAREVVLSAVREHKGRLLIRLEGVDSVEAAQALNGAVLTVERERIELGPDEYLDDDLVGLEIRDLDGRSFGKVERVEHWPSSDMLVVRGRMVPMVRAIVRAIDLGAGVVTVDPPRGLLDGDEA</sequence>
<dbReference type="Pfam" id="PF24986">
    <property type="entry name" value="PRC_RimM"/>
    <property type="match status" value="1"/>
</dbReference>